<dbReference type="WBParaSite" id="HPBE_0001683101-mRNA-1">
    <property type="protein sequence ID" value="HPBE_0001683101-mRNA-1"/>
    <property type="gene ID" value="HPBE_0001683101"/>
</dbReference>
<feature type="compositionally biased region" description="Basic and acidic residues" evidence="1">
    <location>
        <begin position="188"/>
        <end position="201"/>
    </location>
</feature>
<feature type="compositionally biased region" description="Polar residues" evidence="1">
    <location>
        <begin position="118"/>
        <end position="128"/>
    </location>
</feature>
<reference evidence="4" key="2">
    <citation type="submission" date="2019-09" db="UniProtKB">
        <authorList>
            <consortium name="WormBaseParasite"/>
        </authorList>
    </citation>
    <scope>IDENTIFICATION</scope>
</reference>
<evidence type="ECO:0000256" key="1">
    <source>
        <dbReference type="SAM" id="MobiDB-lite"/>
    </source>
</evidence>
<accession>A0A3P8EEA6</accession>
<evidence type="ECO:0000313" key="2">
    <source>
        <dbReference type="EMBL" id="VDP07143.1"/>
    </source>
</evidence>
<dbReference type="EMBL" id="UZAH01029636">
    <property type="protein sequence ID" value="VDP07143.1"/>
    <property type="molecule type" value="Genomic_DNA"/>
</dbReference>
<protein>
    <submittedName>
        <fullName evidence="4">NR LBD domain-containing protein</fullName>
    </submittedName>
</protein>
<sequence>MPGAELGPTGIAERWSMPQAHFVAEWEKSLSLMARLCPHLLAMHHYLGRALLPLPNYEHSIISLHPKAIAVIAALMGSSSALLDRQFSRTIAIESGKENSAIDGSYYLRPRFGAGTSNISTIRGSSSPPGRATDTPGDTGSLNSQQKSTSSQQTSVPSTKQPSTSSSSGQTTSDSSSTKQTSSVKASELAKRMQNDERPKPSESSSTSDVQYFEPVIPDDVQQMLRERALMRKQ</sequence>
<feature type="compositionally biased region" description="Low complexity" evidence="1">
    <location>
        <begin position="144"/>
        <end position="185"/>
    </location>
</feature>
<organism evidence="2">
    <name type="scientific">Heligmosomoides polygyrus</name>
    <name type="common">Parasitic roundworm</name>
    <dbReference type="NCBI Taxonomy" id="6339"/>
    <lineage>
        <taxon>Eukaryota</taxon>
        <taxon>Metazoa</taxon>
        <taxon>Ecdysozoa</taxon>
        <taxon>Nematoda</taxon>
        <taxon>Chromadorea</taxon>
        <taxon>Rhabditida</taxon>
        <taxon>Rhabditina</taxon>
        <taxon>Rhabditomorpha</taxon>
        <taxon>Strongyloidea</taxon>
        <taxon>Heligmosomidae</taxon>
        <taxon>Heligmosomoides</taxon>
    </lineage>
</organism>
<dbReference type="OrthoDB" id="5815643at2759"/>
<name>A0A3P8EEA6_HELPZ</name>
<keyword evidence="3" id="KW-1185">Reference proteome</keyword>
<proteinExistence type="predicted"/>
<evidence type="ECO:0000313" key="3">
    <source>
        <dbReference type="Proteomes" id="UP000050761"/>
    </source>
</evidence>
<evidence type="ECO:0000313" key="4">
    <source>
        <dbReference type="WBParaSite" id="HPBE_0001683101-mRNA-1"/>
    </source>
</evidence>
<dbReference type="AlphaFoldDB" id="A0A3P8EEA6"/>
<gene>
    <name evidence="2" type="ORF">HPBE_LOCUS16830</name>
</gene>
<dbReference type="Proteomes" id="UP000050761">
    <property type="component" value="Unassembled WGS sequence"/>
</dbReference>
<reference evidence="2 3" key="1">
    <citation type="submission" date="2018-11" db="EMBL/GenBank/DDBJ databases">
        <authorList>
            <consortium name="Pathogen Informatics"/>
        </authorList>
    </citation>
    <scope>NUCLEOTIDE SEQUENCE [LARGE SCALE GENOMIC DNA]</scope>
</reference>
<feature type="region of interest" description="Disordered" evidence="1">
    <location>
        <begin position="118"/>
        <end position="215"/>
    </location>
</feature>